<dbReference type="Proteomes" id="UP001559025">
    <property type="component" value="Unassembled WGS sequence"/>
</dbReference>
<feature type="compositionally biased region" description="Low complexity" evidence="1">
    <location>
        <begin position="88"/>
        <end position="99"/>
    </location>
</feature>
<keyword evidence="2" id="KW-1133">Transmembrane helix</keyword>
<keyword evidence="5" id="KW-1185">Reference proteome</keyword>
<evidence type="ECO:0000313" key="5">
    <source>
        <dbReference type="Proteomes" id="UP001559025"/>
    </source>
</evidence>
<feature type="transmembrane region" description="Helical" evidence="2">
    <location>
        <begin position="42"/>
        <end position="63"/>
    </location>
</feature>
<keyword evidence="2" id="KW-0472">Membrane</keyword>
<dbReference type="EMBL" id="JAZHFV010000004">
    <property type="protein sequence ID" value="MEX4008312.1"/>
    <property type="molecule type" value="Genomic_DNA"/>
</dbReference>
<dbReference type="InterPro" id="IPR003646">
    <property type="entry name" value="SH3-like_bac-type"/>
</dbReference>
<name>A0ABV3WUE9_9HYPH</name>
<dbReference type="Gene3D" id="2.30.30.40">
    <property type="entry name" value="SH3 Domains"/>
    <property type="match status" value="1"/>
</dbReference>
<evidence type="ECO:0000259" key="3">
    <source>
        <dbReference type="Pfam" id="PF08239"/>
    </source>
</evidence>
<sequence>MKSPFKFKQVQQPFLAPLGSRSRVPRLPRLSRETWAELPASAAPIAVTLVGGLALIVLLGTFLGREAGKDHSQPAVVSASVSDVEQPAAQASPVAAQAETSGASGTPDQDAVAAAAAKPAVPSVESAGQLLEPATLAGSGSAFQPDLGRTSSILPAKPGISAFAPSVPVAESEDEIAKLEAIQRREVEADVGAPSEEETASIGAIGASSMQQATTTRYVNMRSGPADDSEVLLVVPALEKIEAETDCDWCSVRYDGRTGYIYKTFLSYE</sequence>
<reference evidence="4 5" key="1">
    <citation type="submission" date="2024-01" db="EMBL/GenBank/DDBJ databases">
        <title>New evidence supports the origin of RcGTA from prophage.</title>
        <authorList>
            <person name="Xu Y."/>
            <person name="Liu B."/>
            <person name="Chen F."/>
        </authorList>
    </citation>
    <scope>NUCLEOTIDE SEQUENCE [LARGE SCALE GENOMIC DNA]</scope>
    <source>
        <strain evidence="4 5">CBW1107-2</strain>
    </source>
</reference>
<evidence type="ECO:0000256" key="2">
    <source>
        <dbReference type="SAM" id="Phobius"/>
    </source>
</evidence>
<comment type="caution">
    <text evidence="4">The sequence shown here is derived from an EMBL/GenBank/DDBJ whole genome shotgun (WGS) entry which is preliminary data.</text>
</comment>
<dbReference type="RefSeq" id="WP_368803344.1">
    <property type="nucleotide sequence ID" value="NZ_JAZHFV010000004.1"/>
</dbReference>
<feature type="domain" description="SH3b" evidence="3">
    <location>
        <begin position="219"/>
        <end position="267"/>
    </location>
</feature>
<feature type="region of interest" description="Disordered" evidence="1">
    <location>
        <begin position="88"/>
        <end position="117"/>
    </location>
</feature>
<accession>A0ABV3WUE9</accession>
<protein>
    <submittedName>
        <fullName evidence="4">SH3 domain-containing protein</fullName>
    </submittedName>
</protein>
<evidence type="ECO:0000256" key="1">
    <source>
        <dbReference type="SAM" id="MobiDB-lite"/>
    </source>
</evidence>
<gene>
    <name evidence="4" type="ORF">V1479_13440</name>
</gene>
<organism evidence="4 5">
    <name type="scientific">Neoaquamicrobium sediminum</name>
    <dbReference type="NCBI Taxonomy" id="1849104"/>
    <lineage>
        <taxon>Bacteria</taxon>
        <taxon>Pseudomonadati</taxon>
        <taxon>Pseudomonadota</taxon>
        <taxon>Alphaproteobacteria</taxon>
        <taxon>Hyphomicrobiales</taxon>
        <taxon>Phyllobacteriaceae</taxon>
        <taxon>Neoaquamicrobium</taxon>
    </lineage>
</organism>
<proteinExistence type="predicted"/>
<evidence type="ECO:0000313" key="4">
    <source>
        <dbReference type="EMBL" id="MEX4008312.1"/>
    </source>
</evidence>
<dbReference type="Pfam" id="PF08239">
    <property type="entry name" value="SH3_3"/>
    <property type="match status" value="1"/>
</dbReference>
<keyword evidence="2" id="KW-0812">Transmembrane</keyword>